<sequence>MSKFSYRLASYCGRDLSGARDKLLVEALKTQKSQPENLIKIVNALN</sequence>
<protein>
    <submittedName>
        <fullName evidence="1">Uncharacterized protein</fullName>
    </submittedName>
</protein>
<feature type="non-terminal residue" evidence="1">
    <location>
        <position position="46"/>
    </location>
</feature>
<proteinExistence type="predicted"/>
<organism evidence="1">
    <name type="scientific">Brugia malayi</name>
    <name type="common">Filarial nematode worm</name>
    <dbReference type="NCBI Taxonomy" id="6279"/>
    <lineage>
        <taxon>Eukaryota</taxon>
        <taxon>Metazoa</taxon>
        <taxon>Ecdysozoa</taxon>
        <taxon>Nematoda</taxon>
        <taxon>Chromadorea</taxon>
        <taxon>Rhabditida</taxon>
        <taxon>Spirurina</taxon>
        <taxon>Spiruromorpha</taxon>
        <taxon>Filarioidea</taxon>
        <taxon>Onchocercidae</taxon>
        <taxon>Brugia</taxon>
    </lineage>
</organism>
<dbReference type="AlphaFoldDB" id="A0A4E9FGB2"/>
<dbReference type="EMBL" id="CAAKNF010000194">
    <property type="protein sequence ID" value="VIO95269.1"/>
    <property type="molecule type" value="Genomic_DNA"/>
</dbReference>
<reference evidence="1" key="1">
    <citation type="submission" date="2019-04" db="EMBL/GenBank/DDBJ databases">
        <authorList>
            <person name="Howe K."/>
            <person name="Paulini M."/>
            <person name="Williams G."/>
        </authorList>
    </citation>
    <scope>NUCLEOTIDE SEQUENCE [LARGE SCALE GENOMIC DNA]</scope>
    <source>
        <strain evidence="1">FR3</strain>
    </source>
</reference>
<dbReference type="GeneID" id="66057940"/>
<dbReference type="CTD" id="66057940"/>
<name>A0A4E9FGB2_BRUMA</name>
<accession>A0A4E9FGB2</accession>
<gene>
    <name evidence="1" type="primary">Bm1382</name>
    <name evidence="1" type="ORF">BM_BM1382</name>
</gene>
<dbReference type="KEGG" id="bmy:BM_BM1382"/>
<dbReference type="RefSeq" id="XP_042935567.1">
    <property type="nucleotide sequence ID" value="XM_043079633.1"/>
</dbReference>
<evidence type="ECO:0000313" key="1">
    <source>
        <dbReference type="EMBL" id="VIO95269.1"/>
    </source>
</evidence>